<dbReference type="RefSeq" id="WP_336203296.1">
    <property type="nucleotide sequence ID" value="NZ_JBANEI010000009.1"/>
</dbReference>
<dbReference type="InterPro" id="IPR044250">
    <property type="entry name" value="MenF-like"/>
</dbReference>
<dbReference type="SUPFAM" id="SSF56322">
    <property type="entry name" value="ADC synthase"/>
    <property type="match status" value="1"/>
</dbReference>
<comment type="catalytic activity">
    <reaction evidence="1">
        <text>chorismate = isochorismate</text>
        <dbReference type="Rhea" id="RHEA:18985"/>
        <dbReference type="ChEBI" id="CHEBI:29748"/>
        <dbReference type="ChEBI" id="CHEBI:29780"/>
        <dbReference type="EC" id="5.4.4.2"/>
    </reaction>
</comment>
<dbReference type="PANTHER" id="PTHR47253:SF4">
    <property type="entry name" value="ISOCHORISMATE SYNTHASE 2, CHLOROPLASTIC"/>
    <property type="match status" value="1"/>
</dbReference>
<evidence type="ECO:0000256" key="3">
    <source>
        <dbReference type="ARBA" id="ARBA00012824"/>
    </source>
</evidence>
<evidence type="ECO:0000256" key="2">
    <source>
        <dbReference type="ARBA" id="ARBA00005297"/>
    </source>
</evidence>
<evidence type="ECO:0000256" key="4">
    <source>
        <dbReference type="ARBA" id="ARBA00022842"/>
    </source>
</evidence>
<dbReference type="Pfam" id="PF00425">
    <property type="entry name" value="Chorismate_bind"/>
    <property type="match status" value="1"/>
</dbReference>
<evidence type="ECO:0000313" key="7">
    <source>
        <dbReference type="EMBL" id="MEI2682799.1"/>
    </source>
</evidence>
<dbReference type="EC" id="5.4.4.2" evidence="3"/>
<dbReference type="EMBL" id="JBANEI010000009">
    <property type="protein sequence ID" value="MEI2682799.1"/>
    <property type="molecule type" value="Genomic_DNA"/>
</dbReference>
<comment type="similarity">
    <text evidence="2">Belongs to the isochorismate synthase family.</text>
</comment>
<protein>
    <recommendedName>
        <fullName evidence="3">isochorismate synthase</fullName>
        <ecNumber evidence="3">5.4.4.2</ecNumber>
    </recommendedName>
</protein>
<dbReference type="Gene3D" id="3.60.120.10">
    <property type="entry name" value="Anthranilate synthase"/>
    <property type="match status" value="1"/>
</dbReference>
<keyword evidence="8" id="KW-1185">Reference proteome</keyword>
<reference evidence="7 8" key="1">
    <citation type="submission" date="2024-02" db="EMBL/GenBank/DDBJ databases">
        <title>First report Erwinia aphidicola in onion in Chile.</title>
        <authorList>
            <person name="Valenzuela M."/>
            <person name="Pena M."/>
            <person name="Dutta B."/>
        </authorList>
    </citation>
    <scope>NUCLEOTIDE SEQUENCE [LARGE SCALE GENOMIC DNA]</scope>
    <source>
        <strain evidence="7 8">QCJ3A</strain>
    </source>
</reference>
<comment type="caution">
    <text evidence="7">The sequence shown here is derived from an EMBL/GenBank/DDBJ whole genome shotgun (WGS) entry which is preliminary data.</text>
</comment>
<keyword evidence="5 7" id="KW-0413">Isomerase</keyword>
<evidence type="ECO:0000259" key="6">
    <source>
        <dbReference type="Pfam" id="PF00425"/>
    </source>
</evidence>
<dbReference type="InterPro" id="IPR004561">
    <property type="entry name" value="IsoChor_synthase"/>
</dbReference>
<dbReference type="PANTHER" id="PTHR47253">
    <property type="match status" value="1"/>
</dbReference>
<accession>A0ABU8DH09</accession>
<organism evidence="7 8">
    <name type="scientific">Erwinia aphidicola</name>
    <dbReference type="NCBI Taxonomy" id="68334"/>
    <lineage>
        <taxon>Bacteria</taxon>
        <taxon>Pseudomonadati</taxon>
        <taxon>Pseudomonadota</taxon>
        <taxon>Gammaproteobacteria</taxon>
        <taxon>Enterobacterales</taxon>
        <taxon>Erwiniaceae</taxon>
        <taxon>Erwinia</taxon>
    </lineage>
</organism>
<evidence type="ECO:0000256" key="5">
    <source>
        <dbReference type="ARBA" id="ARBA00023235"/>
    </source>
</evidence>
<evidence type="ECO:0000256" key="1">
    <source>
        <dbReference type="ARBA" id="ARBA00000799"/>
    </source>
</evidence>
<dbReference type="InterPro" id="IPR015890">
    <property type="entry name" value="Chorismate_C"/>
</dbReference>
<feature type="domain" description="Chorismate-utilising enzyme C-terminal" evidence="6">
    <location>
        <begin position="162"/>
        <end position="404"/>
    </location>
</feature>
<dbReference type="InterPro" id="IPR005801">
    <property type="entry name" value="ADC_synthase"/>
</dbReference>
<evidence type="ECO:0000313" key="8">
    <source>
        <dbReference type="Proteomes" id="UP001306592"/>
    </source>
</evidence>
<name>A0ABU8DH09_ERWAP</name>
<dbReference type="NCBIfam" id="TIGR00543">
    <property type="entry name" value="isochor_syn"/>
    <property type="match status" value="1"/>
</dbReference>
<keyword evidence="4" id="KW-0460">Magnesium</keyword>
<proteinExistence type="inferred from homology"/>
<sequence length="418" mass="46134">MPFVRALHQLRDQLIEISSDAPGALQLRVSLSGEVDALAWLGTQRCWPQFYWQSRCGQSTLMALGARDVYRSMDRATARLHALPPHWQLVGGNAVDGDSYLFLPILSLRQDDSGQWLSLHLLSDTSLYQEARRLLAWLDGLLPSQPLPPLPRAISVNTLPDKSGWCQQVERALQAIRAGELDKVVLARASDFTCAQPLSAAALLAASQRINPRCYHFMLAIAEDRALAGSSPERLYARHGTELWSEALAGTADIAEAGLLTDGKNQWENQLVVEDIRQRLADEVTALDVAAAELLPLRHLQHLRRSIHATLRHSDDARCVSRLQPSAAVYGLPRRAAAAFIHQHQSFQRGWYSGSIGYLSLHHSEFAVVLRCAEVRGNQARLYAGAGIVSGSDAQREWQEVEHKAATLGCLFSGENPA</sequence>
<dbReference type="GO" id="GO:0008909">
    <property type="term" value="F:isochorismate synthase activity"/>
    <property type="evidence" value="ECO:0007669"/>
    <property type="project" value="UniProtKB-EC"/>
</dbReference>
<dbReference type="Proteomes" id="UP001306592">
    <property type="component" value="Unassembled WGS sequence"/>
</dbReference>
<gene>
    <name evidence="7" type="ORF">V8N49_14165</name>
</gene>